<proteinExistence type="predicted"/>
<dbReference type="GO" id="GO:0005694">
    <property type="term" value="C:chromosome"/>
    <property type="evidence" value="ECO:0007669"/>
    <property type="project" value="TreeGrafter"/>
</dbReference>
<dbReference type="Gene3D" id="1.10.10.2830">
    <property type="match status" value="1"/>
</dbReference>
<dbReference type="InterPro" id="IPR050336">
    <property type="entry name" value="Chromosome_partition/occlusion"/>
</dbReference>
<dbReference type="AlphaFoldDB" id="A0A4R7ZQS4"/>
<dbReference type="Gene3D" id="3.90.1530.30">
    <property type="match status" value="1"/>
</dbReference>
<sequence>MDVQAMFEASNRDAQTHEEVKVVQNRPRLLHYTQLIAHERNRKIDQEKVMDLVDSIMVIGLEQCPTVNVIPGQPGKFKLTAGHHRTEAVRYLVEVLGMKEFEYINCIVKEVDAIDEEMSLYDTNLVINELSNYDKMQAIGRKSELIQKMKDRGDNLPGKMRDLLAENLDMATTQVQKYLTVYRKASPVTKEALQNNEISFEQAYALSKMSFEEQDTLANKDNKINAQKSDKNADIETWCYKLINKEFTKGLEYGHIDERDYDALCSILYKAMERG</sequence>
<evidence type="ECO:0000313" key="1">
    <source>
        <dbReference type="EMBL" id="TDW19945.1"/>
    </source>
</evidence>
<evidence type="ECO:0000313" key="2">
    <source>
        <dbReference type="Proteomes" id="UP000294743"/>
    </source>
</evidence>
<gene>
    <name evidence="1" type="ORF">EDD63_11647</name>
</gene>
<dbReference type="PANTHER" id="PTHR33375">
    <property type="entry name" value="CHROMOSOME-PARTITIONING PROTEIN PARB-RELATED"/>
    <property type="match status" value="1"/>
</dbReference>
<dbReference type="PANTHER" id="PTHR33375:SF7">
    <property type="entry name" value="CHROMOSOME 2-PARTITIONING PROTEIN PARB-RELATED"/>
    <property type="match status" value="1"/>
</dbReference>
<dbReference type="OrthoDB" id="9771505at2"/>
<dbReference type="Proteomes" id="UP000294743">
    <property type="component" value="Unassembled WGS sequence"/>
</dbReference>
<reference evidence="1 2" key="1">
    <citation type="submission" date="2019-03" db="EMBL/GenBank/DDBJ databases">
        <title>Genomic Encyclopedia of Type Strains, Phase IV (KMG-IV): sequencing the most valuable type-strain genomes for metagenomic binning, comparative biology and taxonomic classification.</title>
        <authorList>
            <person name="Goeker M."/>
        </authorList>
    </citation>
    <scope>NUCLEOTIDE SEQUENCE [LARGE SCALE GENOMIC DNA]</scope>
    <source>
        <strain evidence="1 2">DSM 28867</strain>
    </source>
</reference>
<dbReference type="RefSeq" id="WP_134169456.1">
    <property type="nucleotide sequence ID" value="NZ_SODD01000016.1"/>
</dbReference>
<protein>
    <submittedName>
        <fullName evidence="1">ParB-like chromosome segregation protein Spo0J</fullName>
    </submittedName>
</protein>
<organism evidence="1 2">
    <name type="scientific">Breznakia blatticola</name>
    <dbReference type="NCBI Taxonomy" id="1754012"/>
    <lineage>
        <taxon>Bacteria</taxon>
        <taxon>Bacillati</taxon>
        <taxon>Bacillota</taxon>
        <taxon>Erysipelotrichia</taxon>
        <taxon>Erysipelotrichales</taxon>
        <taxon>Erysipelotrichaceae</taxon>
        <taxon>Breznakia</taxon>
    </lineage>
</organism>
<dbReference type="SUPFAM" id="SSF110849">
    <property type="entry name" value="ParB/Sulfiredoxin"/>
    <property type="match status" value="1"/>
</dbReference>
<dbReference type="EMBL" id="SODD01000016">
    <property type="protein sequence ID" value="TDW19945.1"/>
    <property type="molecule type" value="Genomic_DNA"/>
</dbReference>
<keyword evidence="2" id="KW-1185">Reference proteome</keyword>
<dbReference type="GO" id="GO:0007059">
    <property type="term" value="P:chromosome segregation"/>
    <property type="evidence" value="ECO:0007669"/>
    <property type="project" value="TreeGrafter"/>
</dbReference>
<name>A0A4R7ZQS4_9FIRM</name>
<dbReference type="SUPFAM" id="SSF109709">
    <property type="entry name" value="KorB DNA-binding domain-like"/>
    <property type="match status" value="1"/>
</dbReference>
<comment type="caution">
    <text evidence="1">The sequence shown here is derived from an EMBL/GenBank/DDBJ whole genome shotgun (WGS) entry which is preliminary data.</text>
</comment>
<accession>A0A4R7ZQS4</accession>
<dbReference type="InterPro" id="IPR036086">
    <property type="entry name" value="ParB/Sulfiredoxin_sf"/>
</dbReference>